<dbReference type="Proteomes" id="UP000027138">
    <property type="component" value="Unassembled WGS sequence"/>
</dbReference>
<accession>A0A067JU37</accession>
<keyword evidence="3" id="KW-1185">Reference proteome</keyword>
<gene>
    <name evidence="2" type="ORF">JCGZ_22283</name>
</gene>
<feature type="compositionally biased region" description="Basic and acidic residues" evidence="1">
    <location>
        <begin position="52"/>
        <end position="74"/>
    </location>
</feature>
<proteinExistence type="predicted"/>
<dbReference type="AlphaFoldDB" id="A0A067JU37"/>
<sequence length="74" mass="8313">MACDEELATRGESNSPACGWSCRKVQRKQVTGLCQSPPQSQFPPIAAASAETGRERERRERELELHRRLESGRS</sequence>
<dbReference type="EMBL" id="KK914898">
    <property type="protein sequence ID" value="KDP26298.1"/>
    <property type="molecule type" value="Genomic_DNA"/>
</dbReference>
<evidence type="ECO:0000256" key="1">
    <source>
        <dbReference type="SAM" id="MobiDB-lite"/>
    </source>
</evidence>
<evidence type="ECO:0000313" key="2">
    <source>
        <dbReference type="EMBL" id="KDP26298.1"/>
    </source>
</evidence>
<feature type="region of interest" description="Disordered" evidence="1">
    <location>
        <begin position="34"/>
        <end position="74"/>
    </location>
</feature>
<reference evidence="2 3" key="1">
    <citation type="journal article" date="2014" name="PLoS ONE">
        <title>Global Analysis of Gene Expression Profiles in Physic Nut (Jatropha curcas L.) Seedlings Exposed to Salt Stress.</title>
        <authorList>
            <person name="Zhang L."/>
            <person name="Zhang C."/>
            <person name="Wu P."/>
            <person name="Chen Y."/>
            <person name="Li M."/>
            <person name="Jiang H."/>
            <person name="Wu G."/>
        </authorList>
    </citation>
    <scope>NUCLEOTIDE SEQUENCE [LARGE SCALE GENOMIC DNA]</scope>
    <source>
        <strain evidence="3">cv. GZQX0401</strain>
        <tissue evidence="2">Young leaves</tissue>
    </source>
</reference>
<protein>
    <submittedName>
        <fullName evidence="2">Uncharacterized protein</fullName>
    </submittedName>
</protein>
<name>A0A067JU37_JATCU</name>
<evidence type="ECO:0000313" key="3">
    <source>
        <dbReference type="Proteomes" id="UP000027138"/>
    </source>
</evidence>
<organism evidence="2 3">
    <name type="scientific">Jatropha curcas</name>
    <name type="common">Barbados nut</name>
    <dbReference type="NCBI Taxonomy" id="180498"/>
    <lineage>
        <taxon>Eukaryota</taxon>
        <taxon>Viridiplantae</taxon>
        <taxon>Streptophyta</taxon>
        <taxon>Embryophyta</taxon>
        <taxon>Tracheophyta</taxon>
        <taxon>Spermatophyta</taxon>
        <taxon>Magnoliopsida</taxon>
        <taxon>eudicotyledons</taxon>
        <taxon>Gunneridae</taxon>
        <taxon>Pentapetalae</taxon>
        <taxon>rosids</taxon>
        <taxon>fabids</taxon>
        <taxon>Malpighiales</taxon>
        <taxon>Euphorbiaceae</taxon>
        <taxon>Crotonoideae</taxon>
        <taxon>Jatropheae</taxon>
        <taxon>Jatropha</taxon>
    </lineage>
</organism>